<organism evidence="2 3">
    <name type="scientific">Albidovulum aquaemixtae</name>
    <dbReference type="NCBI Taxonomy" id="1542388"/>
    <lineage>
        <taxon>Bacteria</taxon>
        <taxon>Pseudomonadati</taxon>
        <taxon>Pseudomonadota</taxon>
        <taxon>Alphaproteobacteria</taxon>
        <taxon>Rhodobacterales</taxon>
        <taxon>Paracoccaceae</taxon>
        <taxon>Albidovulum</taxon>
    </lineage>
</organism>
<dbReference type="InterPro" id="IPR036388">
    <property type="entry name" value="WH-like_DNA-bd_sf"/>
</dbReference>
<dbReference type="InterPro" id="IPR036390">
    <property type="entry name" value="WH_DNA-bd_sf"/>
</dbReference>
<dbReference type="PANTHER" id="PTHR33164:SF104">
    <property type="entry name" value="TRANSCRIPTIONAL REGULATORY PROTEIN"/>
    <property type="match status" value="1"/>
</dbReference>
<dbReference type="SUPFAM" id="SSF46785">
    <property type="entry name" value="Winged helix' DNA-binding domain"/>
    <property type="match status" value="1"/>
</dbReference>
<feature type="domain" description="HTH marR-type" evidence="1">
    <location>
        <begin position="35"/>
        <end position="96"/>
    </location>
</feature>
<dbReference type="OrthoDB" id="72352at2"/>
<reference evidence="2 3" key="1">
    <citation type="submission" date="2018-03" db="EMBL/GenBank/DDBJ databases">
        <authorList>
            <person name="Keele B.F."/>
        </authorList>
    </citation>
    <scope>NUCLEOTIDE SEQUENCE [LARGE SCALE GENOMIC DNA]</scope>
    <source>
        <strain evidence="2 3">CECT 8626</strain>
    </source>
</reference>
<dbReference type="Proteomes" id="UP000244924">
    <property type="component" value="Unassembled WGS sequence"/>
</dbReference>
<dbReference type="PANTHER" id="PTHR33164">
    <property type="entry name" value="TRANSCRIPTIONAL REGULATOR, MARR FAMILY"/>
    <property type="match status" value="1"/>
</dbReference>
<dbReference type="Pfam" id="PF12802">
    <property type="entry name" value="MarR_2"/>
    <property type="match status" value="1"/>
</dbReference>
<dbReference type="GO" id="GO:0006950">
    <property type="term" value="P:response to stress"/>
    <property type="evidence" value="ECO:0007669"/>
    <property type="project" value="TreeGrafter"/>
</dbReference>
<accession>A0A2R8B7Q9</accession>
<dbReference type="GO" id="GO:0003700">
    <property type="term" value="F:DNA-binding transcription factor activity"/>
    <property type="evidence" value="ECO:0007669"/>
    <property type="project" value="InterPro"/>
</dbReference>
<evidence type="ECO:0000313" key="2">
    <source>
        <dbReference type="EMBL" id="SPH18628.1"/>
    </source>
</evidence>
<dbReference type="RefSeq" id="WP_108852935.1">
    <property type="nucleotide sequence ID" value="NZ_OMOQ01000001.1"/>
</dbReference>
<dbReference type="InterPro" id="IPR000835">
    <property type="entry name" value="HTH_MarR-typ"/>
</dbReference>
<gene>
    <name evidence="2" type="ORF">DEA8626_02168</name>
</gene>
<dbReference type="AlphaFoldDB" id="A0A2R8B7Q9"/>
<name>A0A2R8B7Q9_9RHOB</name>
<protein>
    <recommendedName>
        <fullName evidence="1">HTH marR-type domain-containing protein</fullName>
    </recommendedName>
</protein>
<dbReference type="Gene3D" id="1.10.10.10">
    <property type="entry name" value="Winged helix-like DNA-binding domain superfamily/Winged helix DNA-binding domain"/>
    <property type="match status" value="1"/>
</dbReference>
<proteinExistence type="predicted"/>
<evidence type="ECO:0000313" key="3">
    <source>
        <dbReference type="Proteomes" id="UP000244924"/>
    </source>
</evidence>
<evidence type="ECO:0000259" key="1">
    <source>
        <dbReference type="Pfam" id="PF12802"/>
    </source>
</evidence>
<sequence length="149" mass="16082">MSNSPNVSTFGVWTGLVRATTRIQGEIEAALKAEGLPPLGWYDALWEIEKAGADGIRPFVLQERLLLPQYGLSRLIDRMAASGYVEKRACGEDGRGLIVHQTPAGVAVRARMWPVYCTALQVSLGTRLEGGVAAELAETLAKLAQAYPD</sequence>
<keyword evidence="3" id="KW-1185">Reference proteome</keyword>
<dbReference type="EMBL" id="OMOQ01000001">
    <property type="protein sequence ID" value="SPH18628.1"/>
    <property type="molecule type" value="Genomic_DNA"/>
</dbReference>
<dbReference type="InterPro" id="IPR039422">
    <property type="entry name" value="MarR/SlyA-like"/>
</dbReference>